<reference evidence="3 4" key="1">
    <citation type="submission" date="2024-09" db="EMBL/GenBank/DDBJ databases">
        <authorList>
            <person name="Sun Q."/>
            <person name="Mori K."/>
        </authorList>
    </citation>
    <scope>NUCLEOTIDE SEQUENCE [LARGE SCALE GENOMIC DNA]</scope>
    <source>
        <strain evidence="3 4">CCM 8654</strain>
    </source>
</reference>
<dbReference type="RefSeq" id="WP_378518170.1">
    <property type="nucleotide sequence ID" value="NZ_CBCSDI010000002.1"/>
</dbReference>
<feature type="region of interest" description="Disordered" evidence="1">
    <location>
        <begin position="67"/>
        <end position="103"/>
    </location>
</feature>
<protein>
    <recommendedName>
        <fullName evidence="5">Serine/threonine protein kinase</fullName>
    </recommendedName>
</protein>
<keyword evidence="2" id="KW-1133">Transmembrane helix</keyword>
<gene>
    <name evidence="3" type="ORF">ACFFJG_08505</name>
</gene>
<proteinExistence type="predicted"/>
<feature type="compositionally biased region" description="Low complexity" evidence="1">
    <location>
        <begin position="72"/>
        <end position="95"/>
    </location>
</feature>
<evidence type="ECO:0000256" key="1">
    <source>
        <dbReference type="SAM" id="MobiDB-lite"/>
    </source>
</evidence>
<keyword evidence="2" id="KW-0472">Membrane</keyword>
<evidence type="ECO:0000313" key="4">
    <source>
        <dbReference type="Proteomes" id="UP001589698"/>
    </source>
</evidence>
<dbReference type="Proteomes" id="UP001589698">
    <property type="component" value="Unassembled WGS sequence"/>
</dbReference>
<evidence type="ECO:0008006" key="5">
    <source>
        <dbReference type="Google" id="ProtNLM"/>
    </source>
</evidence>
<feature type="transmembrane region" description="Helical" evidence="2">
    <location>
        <begin position="43"/>
        <end position="63"/>
    </location>
</feature>
<name>A0ABV6E0K7_9ACTN</name>
<accession>A0ABV6E0K7</accession>
<organism evidence="3 4">
    <name type="scientific">Nocardioides zeicaulis</name>
    <dbReference type="NCBI Taxonomy" id="1776857"/>
    <lineage>
        <taxon>Bacteria</taxon>
        <taxon>Bacillati</taxon>
        <taxon>Actinomycetota</taxon>
        <taxon>Actinomycetes</taxon>
        <taxon>Propionibacteriales</taxon>
        <taxon>Nocardioidaceae</taxon>
        <taxon>Nocardioides</taxon>
    </lineage>
</organism>
<keyword evidence="2" id="KW-0812">Transmembrane</keyword>
<evidence type="ECO:0000256" key="2">
    <source>
        <dbReference type="SAM" id="Phobius"/>
    </source>
</evidence>
<sequence length="254" mass="26269">MPTDDTGVTELLRRASDGLTPDVDRLVSGGITRGRSRQRRARIGTTVASLAVIGVIGTLAAVVPHLGDPDSTSSEVATEPTATEAPTGTPTGTPTVEPPAPATTERALGRFGAAAVPGTVDEVLGTALAAPSRPTDTVVDDVDEKVVYFPYDGMETAVGMEPNQLLTVARCEEVNAGLGGSCVELDDGTVQLSWGPTLADGVTCQGVSAYRYGFVVWANSCNAASSKDSPPLADRPPLSLQQLTAITTSEVWFE</sequence>
<dbReference type="EMBL" id="JBHLXH010000001">
    <property type="protein sequence ID" value="MFC0222519.1"/>
    <property type="molecule type" value="Genomic_DNA"/>
</dbReference>
<evidence type="ECO:0000313" key="3">
    <source>
        <dbReference type="EMBL" id="MFC0222519.1"/>
    </source>
</evidence>
<keyword evidence="4" id="KW-1185">Reference proteome</keyword>
<comment type="caution">
    <text evidence="3">The sequence shown here is derived from an EMBL/GenBank/DDBJ whole genome shotgun (WGS) entry which is preliminary data.</text>
</comment>